<keyword evidence="3" id="KW-0597">Phosphoprotein</keyword>
<dbReference type="Pfam" id="PF02518">
    <property type="entry name" value="HATPase_c"/>
    <property type="match status" value="1"/>
</dbReference>
<dbReference type="Pfam" id="PF07495">
    <property type="entry name" value="Y_Y_Y"/>
    <property type="match status" value="1"/>
</dbReference>
<dbReference type="EMBL" id="JAALLS010000006">
    <property type="protein sequence ID" value="NGP87956.1"/>
    <property type="molecule type" value="Genomic_DNA"/>
</dbReference>
<evidence type="ECO:0000256" key="5">
    <source>
        <dbReference type="SAM" id="Phobius"/>
    </source>
</evidence>
<dbReference type="InterPro" id="IPR004358">
    <property type="entry name" value="Sig_transdc_His_kin-like_C"/>
</dbReference>
<accession>A0A6M1SWM4</accession>
<dbReference type="SMART" id="SM00387">
    <property type="entry name" value="HATPase_c"/>
    <property type="match status" value="1"/>
</dbReference>
<keyword evidence="5" id="KW-0812">Transmembrane</keyword>
<gene>
    <name evidence="7" type="ORF">G3569_06295</name>
</gene>
<dbReference type="InterPro" id="IPR005467">
    <property type="entry name" value="His_kinase_dom"/>
</dbReference>
<evidence type="ECO:0000256" key="2">
    <source>
        <dbReference type="ARBA" id="ARBA00012438"/>
    </source>
</evidence>
<dbReference type="GO" id="GO:0000155">
    <property type="term" value="F:phosphorelay sensor kinase activity"/>
    <property type="evidence" value="ECO:0007669"/>
    <property type="project" value="TreeGrafter"/>
</dbReference>
<dbReference type="PANTHER" id="PTHR43547:SF2">
    <property type="entry name" value="HYBRID SIGNAL TRANSDUCTION HISTIDINE KINASE C"/>
    <property type="match status" value="1"/>
</dbReference>
<evidence type="ECO:0000256" key="4">
    <source>
        <dbReference type="SAM" id="Coils"/>
    </source>
</evidence>
<dbReference type="InterPro" id="IPR011110">
    <property type="entry name" value="Reg_prop"/>
</dbReference>
<dbReference type="PRINTS" id="PR00344">
    <property type="entry name" value="BCTRLSENSOR"/>
</dbReference>
<dbReference type="PANTHER" id="PTHR43547">
    <property type="entry name" value="TWO-COMPONENT HISTIDINE KINASE"/>
    <property type="match status" value="1"/>
</dbReference>
<dbReference type="InterPro" id="IPR036890">
    <property type="entry name" value="HATPase_C_sf"/>
</dbReference>
<dbReference type="AlphaFoldDB" id="A0A6M1SWM4"/>
<dbReference type="Pfam" id="PF07494">
    <property type="entry name" value="Reg_prop"/>
    <property type="match status" value="8"/>
</dbReference>
<dbReference type="SUPFAM" id="SSF63825">
    <property type="entry name" value="YWTD domain"/>
    <property type="match status" value="1"/>
</dbReference>
<dbReference type="InterPro" id="IPR013783">
    <property type="entry name" value="Ig-like_fold"/>
</dbReference>
<dbReference type="SUPFAM" id="SSF55874">
    <property type="entry name" value="ATPase domain of HSP90 chaperone/DNA topoisomerase II/histidine kinase"/>
    <property type="match status" value="1"/>
</dbReference>
<evidence type="ECO:0000313" key="8">
    <source>
        <dbReference type="Proteomes" id="UP000479132"/>
    </source>
</evidence>
<feature type="domain" description="Histidine kinase" evidence="6">
    <location>
        <begin position="970"/>
        <end position="1139"/>
    </location>
</feature>
<dbReference type="FunFam" id="2.60.40.10:FF:000791">
    <property type="entry name" value="Two-component system sensor histidine kinase/response regulator"/>
    <property type="match status" value="1"/>
</dbReference>
<comment type="catalytic activity">
    <reaction evidence="1">
        <text>ATP + protein L-histidine = ADP + protein N-phospho-L-histidine.</text>
        <dbReference type="EC" id="2.7.13.3"/>
    </reaction>
</comment>
<dbReference type="Gene3D" id="2.60.40.10">
    <property type="entry name" value="Immunoglobulins"/>
    <property type="match status" value="1"/>
</dbReference>
<keyword evidence="8" id="KW-1185">Reference proteome</keyword>
<protein>
    <recommendedName>
        <fullName evidence="2">histidine kinase</fullName>
        <ecNumber evidence="2">2.7.13.3</ecNumber>
    </recommendedName>
</protein>
<organism evidence="7 8">
    <name type="scientific">Fodinibius halophilus</name>
    <dbReference type="NCBI Taxonomy" id="1736908"/>
    <lineage>
        <taxon>Bacteria</taxon>
        <taxon>Pseudomonadati</taxon>
        <taxon>Balneolota</taxon>
        <taxon>Balneolia</taxon>
        <taxon>Balneolales</taxon>
        <taxon>Balneolaceae</taxon>
        <taxon>Fodinibius</taxon>
    </lineage>
</organism>
<dbReference type="SUPFAM" id="SSF63829">
    <property type="entry name" value="Calcium-dependent phosphotriesterase"/>
    <property type="match status" value="2"/>
</dbReference>
<dbReference type="InterPro" id="IPR015943">
    <property type="entry name" value="WD40/YVTN_repeat-like_dom_sf"/>
</dbReference>
<comment type="caution">
    <text evidence="7">The sequence shown here is derived from an EMBL/GenBank/DDBJ whole genome shotgun (WGS) entry which is preliminary data.</text>
</comment>
<dbReference type="Proteomes" id="UP000479132">
    <property type="component" value="Unassembled WGS sequence"/>
</dbReference>
<name>A0A6M1SWM4_9BACT</name>
<reference evidence="7 8" key="1">
    <citation type="submission" date="2020-02" db="EMBL/GenBank/DDBJ databases">
        <title>Aliifodinibius halophilus 2W32, complete genome.</title>
        <authorList>
            <person name="Li Y."/>
            <person name="Wu S."/>
        </authorList>
    </citation>
    <scope>NUCLEOTIDE SEQUENCE [LARGE SCALE GENOMIC DNA]</scope>
    <source>
        <strain evidence="7 8">2W32</strain>
    </source>
</reference>
<feature type="coiled-coil region" evidence="4">
    <location>
        <begin position="843"/>
        <end position="873"/>
    </location>
</feature>
<evidence type="ECO:0000256" key="1">
    <source>
        <dbReference type="ARBA" id="ARBA00000085"/>
    </source>
</evidence>
<keyword evidence="5" id="KW-1133">Transmembrane helix</keyword>
<dbReference type="InterPro" id="IPR011123">
    <property type="entry name" value="Y_Y_Y"/>
</dbReference>
<proteinExistence type="predicted"/>
<dbReference type="EC" id="2.7.13.3" evidence="2"/>
<dbReference type="InterPro" id="IPR003594">
    <property type="entry name" value="HATPase_dom"/>
</dbReference>
<dbReference type="PROSITE" id="PS50109">
    <property type="entry name" value="HIS_KIN"/>
    <property type="match status" value="1"/>
</dbReference>
<dbReference type="Gene3D" id="3.30.565.10">
    <property type="entry name" value="Histidine kinase-like ATPase, C-terminal domain"/>
    <property type="match status" value="1"/>
</dbReference>
<evidence type="ECO:0000313" key="7">
    <source>
        <dbReference type="EMBL" id="NGP87956.1"/>
    </source>
</evidence>
<keyword evidence="4" id="KW-0175">Coiled coil</keyword>
<evidence type="ECO:0000259" key="6">
    <source>
        <dbReference type="PROSITE" id="PS50109"/>
    </source>
</evidence>
<sequence>MRRLVHYVIIFWIHLSLGLLFASPVSAQQDSIRFEHLGLEDGLSQSSVSTIIQDDKGFMWFATTGGLNRYDGREMTVYSSNLIEKEGLSDKHVTDICKDPEGNFWITTVNGVTYFNLRTETFSRYFSEDGSNSITHNTAYGVQCDEDGTIWIATNGGLNKLQDRQKGHFKGYYIPEGDSNFRTVYRDSKGVLWVGSFGNGLFYLDAKEQKLVELDLSALSDEVVTSIYEDKNEVLWVGTENGLYRIDKKREQAKAYRNASGDPTSLSDNTVNVIYSDSRSNLWIGTENGLNLYNSKTDDFRRFTSDPTNPNSIKSNRIYSIYEDQHNTLWIGSWSNGIDKFSYHQKGFEHYTHEPNKENTLSDDNIWDFVEDKDKNIWIGTDNGLNRFNPQTGEFLSFFHDPKNQNSLSSNRIFNLAKDQSGNIWMATIKGLNKFNHDTQEFKRYMVDEGTTNSISYPSLWGVDIAADGRVWVTTSGRGVDVLDPETDQFVHYKSDPTDPNSLLDSFTTEVYVDSKDQIWIGTRKGLNLYRPQTDDFKSFASDSTIPKGSSVMDIHEDSKGRLWIGTSVGVFILDSDTHELLNYYNRDDGLPDDIIWVITNDHEGHIYLGTTMGLAVWHPETEAFDIFNKRDGLQANEFNAGAAFTSAVGQVYVGGINGFNKIVPSDLKGNPHAPPVVLTDLQLFNESVPVQGDFKSDNGKKTILQKTITYTDALTLSYADNVISFEFAALNFTIPEKNKYAYKLEGFDEDWNYVGNRNFVTYTELAPGEYTFRVKASNNDGIWNNRGTSLSLIITPPFWQTTWFYLFATVFVIGVIFTGYRMKVRRYKEYSERLEKEVADRTSELNHRNEELKNALEELEKARDEVVEKAHKAGMADLATGILHNVGNILNSVNTSAALIEDTMKHSKLQGLLQANTILRENVDDIEGFVTNNPKGKKLMQYYLRLEDPLKKEQQKVIKQSKRLTEKIELINEAIAAQQSYAGASMYADHISLGEMIEDALTLQAGSIDRHGLTVDKELDSVDPIIAQHSKLMHVLVNLIKNAKEAMAGNRPDDKVIKIRSWEDNDRVFLSISDNGSGIKEENLKKVFNHGFTTKKSGHGFGLHSCANYMKEMGGDIEVESNGKGKGATFTLIFAKAKDSNEEE</sequence>
<dbReference type="Gene3D" id="2.130.10.10">
    <property type="entry name" value="YVTN repeat-like/Quinoprotein amine dehydrogenase"/>
    <property type="match status" value="5"/>
</dbReference>
<feature type="transmembrane region" description="Helical" evidence="5">
    <location>
        <begin position="803"/>
        <end position="821"/>
    </location>
</feature>
<evidence type="ECO:0000256" key="3">
    <source>
        <dbReference type="ARBA" id="ARBA00022553"/>
    </source>
</evidence>
<dbReference type="RefSeq" id="WP_165267197.1">
    <property type="nucleotide sequence ID" value="NZ_JAALLS010000006.1"/>
</dbReference>
<keyword evidence="5" id="KW-0472">Membrane</keyword>